<proteinExistence type="predicted"/>
<organism evidence="1 2">
    <name type="scientific">Vibrio phage ICP1</name>
    <dbReference type="NCBI Taxonomy" id="979525"/>
    <lineage>
        <taxon>Viruses</taxon>
        <taxon>Duplodnaviria</taxon>
        <taxon>Heunggongvirae</taxon>
        <taxon>Uroviricota</taxon>
        <taxon>Caudoviricetes</taxon>
        <taxon>Mohonavirus</taxon>
        <taxon>Mohonavirus ICP1</taxon>
    </lineage>
</organism>
<accession>F1D1I3</accession>
<name>F1D1I3_9CAUD</name>
<evidence type="ECO:0000313" key="1">
    <source>
        <dbReference type="EMBL" id="ADX87977.1"/>
    </source>
</evidence>
<dbReference type="EMBL" id="HQ641347">
    <property type="protein sequence ID" value="ADX87977.1"/>
    <property type="molecule type" value="Genomic_DNA"/>
</dbReference>
<evidence type="ECO:0000313" key="2">
    <source>
        <dbReference type="Proteomes" id="UP000007502"/>
    </source>
</evidence>
<gene>
    <name evidence="1" type="primary">ORF160</name>
</gene>
<sequence length="91" mass="10748">MGVTVLREEYPTARKDYRCDACEQLLQGMVYPDDFTEEEVVVLAQAEADGWKIKKGQQYVKQTNKYDDIYTFRARPEVLKIYFKYDIGDSY</sequence>
<protein>
    <submittedName>
        <fullName evidence="1">Uncharacterized protein ORF160</fullName>
    </submittedName>
</protein>
<dbReference type="KEGG" id="vg:10228640"/>
<dbReference type="GeneID" id="10228640"/>
<keyword evidence="2" id="KW-1185">Reference proteome</keyword>
<dbReference type="Proteomes" id="UP000007502">
    <property type="component" value="Segment"/>
</dbReference>
<reference evidence="1 2" key="1">
    <citation type="journal article" date="2011" name="MBio">
        <title>Evidence of a dominant lineage of Vibrio cholerae-specific lytic bacteriophages shed by cholera patients over a 10-year period in Dhaka, Bangladesh.</title>
        <authorList>
            <person name="Seed K.D."/>
            <person name="Bodi K.L."/>
            <person name="Kropinski A.M."/>
            <person name="Ackermann H.W."/>
            <person name="Calderwood S.B."/>
            <person name="Qadri F."/>
            <person name="Camilli A."/>
        </authorList>
    </citation>
    <scope>NUCLEOTIDE SEQUENCE [LARGE SCALE GENOMIC DNA]</scope>
</reference>
<dbReference type="RefSeq" id="YP_004251102.1">
    <property type="nucleotide sequence ID" value="NC_015157.1"/>
</dbReference>